<dbReference type="EMBL" id="HACA01023844">
    <property type="protein sequence ID" value="CDW41205.1"/>
    <property type="molecule type" value="Transcribed_RNA"/>
</dbReference>
<sequence length="47" mass="5735">MTVLRLIRDLDGRFLPFQKRQHRRSDSRFRNTTCKKCSRTIHVSLFL</sequence>
<proteinExistence type="predicted"/>
<organism evidence="1">
    <name type="scientific">Lepeophtheirus salmonis</name>
    <name type="common">Salmon louse</name>
    <name type="synonym">Caligus salmonis</name>
    <dbReference type="NCBI Taxonomy" id="72036"/>
    <lineage>
        <taxon>Eukaryota</taxon>
        <taxon>Metazoa</taxon>
        <taxon>Ecdysozoa</taxon>
        <taxon>Arthropoda</taxon>
        <taxon>Crustacea</taxon>
        <taxon>Multicrustacea</taxon>
        <taxon>Hexanauplia</taxon>
        <taxon>Copepoda</taxon>
        <taxon>Siphonostomatoida</taxon>
        <taxon>Caligidae</taxon>
        <taxon>Lepeophtheirus</taxon>
    </lineage>
</organism>
<name>A0A0K2UT15_LEPSM</name>
<reference evidence="1" key="1">
    <citation type="submission" date="2014-05" db="EMBL/GenBank/DDBJ databases">
        <authorList>
            <person name="Chronopoulou M."/>
        </authorList>
    </citation>
    <scope>NUCLEOTIDE SEQUENCE</scope>
    <source>
        <tissue evidence="1">Whole organism</tissue>
    </source>
</reference>
<dbReference type="AlphaFoldDB" id="A0A0K2UT15"/>
<accession>A0A0K2UT15</accession>
<protein>
    <submittedName>
        <fullName evidence="1">Uncharacterized protein</fullName>
    </submittedName>
</protein>
<evidence type="ECO:0000313" key="1">
    <source>
        <dbReference type="EMBL" id="CDW41205.1"/>
    </source>
</evidence>